<gene>
    <name evidence="2" type="ORF">K0M31_002337</name>
</gene>
<feature type="compositionally biased region" description="Basic and acidic residues" evidence="1">
    <location>
        <begin position="43"/>
        <end position="52"/>
    </location>
</feature>
<dbReference type="AlphaFoldDB" id="A0AA40GHK3"/>
<organism evidence="2 3">
    <name type="scientific">Melipona bicolor</name>
    <dbReference type="NCBI Taxonomy" id="60889"/>
    <lineage>
        <taxon>Eukaryota</taxon>
        <taxon>Metazoa</taxon>
        <taxon>Ecdysozoa</taxon>
        <taxon>Arthropoda</taxon>
        <taxon>Hexapoda</taxon>
        <taxon>Insecta</taxon>
        <taxon>Pterygota</taxon>
        <taxon>Neoptera</taxon>
        <taxon>Endopterygota</taxon>
        <taxon>Hymenoptera</taxon>
        <taxon>Apocrita</taxon>
        <taxon>Aculeata</taxon>
        <taxon>Apoidea</taxon>
        <taxon>Anthophila</taxon>
        <taxon>Apidae</taxon>
        <taxon>Melipona</taxon>
    </lineage>
</organism>
<evidence type="ECO:0000256" key="1">
    <source>
        <dbReference type="SAM" id="MobiDB-lite"/>
    </source>
</evidence>
<reference evidence="2" key="1">
    <citation type="submission" date="2021-10" db="EMBL/GenBank/DDBJ databases">
        <title>Melipona bicolor Genome sequencing and assembly.</title>
        <authorList>
            <person name="Araujo N.S."/>
            <person name="Arias M.C."/>
        </authorList>
    </citation>
    <scope>NUCLEOTIDE SEQUENCE</scope>
    <source>
        <strain evidence="2">USP_2M_L1-L4_2017</strain>
        <tissue evidence="2">Whole body</tissue>
    </source>
</reference>
<dbReference type="EMBL" id="JAHYIQ010000001">
    <property type="protein sequence ID" value="KAK1137842.1"/>
    <property type="molecule type" value="Genomic_DNA"/>
</dbReference>
<feature type="compositionally biased region" description="Basic and acidic residues" evidence="1">
    <location>
        <begin position="14"/>
        <end position="24"/>
    </location>
</feature>
<dbReference type="Proteomes" id="UP001177670">
    <property type="component" value="Unassembled WGS sequence"/>
</dbReference>
<sequence>MSRKAAVAATAAESRVERRREERSWSASLLPSPLAACTGGRSGVREPGDRHPQVGGGGTYV</sequence>
<keyword evidence="3" id="KW-1185">Reference proteome</keyword>
<name>A0AA40GHK3_9HYME</name>
<feature type="compositionally biased region" description="Low complexity" evidence="1">
    <location>
        <begin position="1"/>
        <end position="13"/>
    </location>
</feature>
<feature type="region of interest" description="Disordered" evidence="1">
    <location>
        <begin position="1"/>
        <end position="61"/>
    </location>
</feature>
<protein>
    <submittedName>
        <fullName evidence="2">Uncharacterized protein</fullName>
    </submittedName>
</protein>
<proteinExistence type="predicted"/>
<comment type="caution">
    <text evidence="2">The sequence shown here is derived from an EMBL/GenBank/DDBJ whole genome shotgun (WGS) entry which is preliminary data.</text>
</comment>
<feature type="compositionally biased region" description="Low complexity" evidence="1">
    <location>
        <begin position="25"/>
        <end position="36"/>
    </location>
</feature>
<evidence type="ECO:0000313" key="2">
    <source>
        <dbReference type="EMBL" id="KAK1137842.1"/>
    </source>
</evidence>
<accession>A0AA40GHK3</accession>
<evidence type="ECO:0000313" key="3">
    <source>
        <dbReference type="Proteomes" id="UP001177670"/>
    </source>
</evidence>